<dbReference type="InterPro" id="IPR013022">
    <property type="entry name" value="Xyl_isomerase-like_TIM-brl"/>
</dbReference>
<dbReference type="OrthoDB" id="59344at2157"/>
<organism evidence="2 3">
    <name type="scientific">Methanobacterium lacus (strain AL-21)</name>
    <dbReference type="NCBI Taxonomy" id="877455"/>
    <lineage>
        <taxon>Archaea</taxon>
        <taxon>Methanobacteriati</taxon>
        <taxon>Methanobacteriota</taxon>
        <taxon>Methanomada group</taxon>
        <taxon>Methanobacteria</taxon>
        <taxon>Methanobacteriales</taxon>
        <taxon>Methanobacteriaceae</taxon>
        <taxon>Methanobacterium</taxon>
    </lineage>
</organism>
<accession>F0T6S8</accession>
<reference evidence="3" key="1">
    <citation type="submission" date="2011-02" db="EMBL/GenBank/DDBJ databases">
        <title>Complete sequence of Methanobacterium sp. AL-21.</title>
        <authorList>
            <consortium name="US DOE Joint Genome Institute"/>
            <person name="Lucas S."/>
            <person name="Copeland A."/>
            <person name="Lapidus A."/>
            <person name="Cheng J.-F."/>
            <person name="Goodwin L."/>
            <person name="Pitluck S."/>
            <person name="Chertkov O."/>
            <person name="Detter J.C."/>
            <person name="Han C."/>
            <person name="Tapia R."/>
            <person name="Land M."/>
            <person name="Hauser L."/>
            <person name="Kyrpides N."/>
            <person name="Ivanova N."/>
            <person name="Mikhailova N."/>
            <person name="Pagani I."/>
            <person name="Cadillo-Quiroz H."/>
            <person name="Imachi H."/>
            <person name="Zinder S."/>
            <person name="Liu W."/>
            <person name="Woyke T."/>
        </authorList>
    </citation>
    <scope>NUCLEOTIDE SEQUENCE [LARGE SCALE GENOMIC DNA]</scope>
    <source>
        <strain evidence="3">AL-21</strain>
    </source>
</reference>
<protein>
    <submittedName>
        <fullName evidence="2">Xylose isomerase domain-containing protein TIM barrel</fullName>
    </submittedName>
</protein>
<dbReference type="SUPFAM" id="SSF51658">
    <property type="entry name" value="Xylose isomerase-like"/>
    <property type="match status" value="1"/>
</dbReference>
<evidence type="ECO:0000313" key="3">
    <source>
        <dbReference type="Proteomes" id="UP000007490"/>
    </source>
</evidence>
<dbReference type="GO" id="GO:0016853">
    <property type="term" value="F:isomerase activity"/>
    <property type="evidence" value="ECO:0007669"/>
    <property type="project" value="UniProtKB-KW"/>
</dbReference>
<evidence type="ECO:0000313" key="2">
    <source>
        <dbReference type="EMBL" id="ADZ08311.1"/>
    </source>
</evidence>
<dbReference type="InterPro" id="IPR050312">
    <property type="entry name" value="IolE/XylAMocC-like"/>
</dbReference>
<dbReference type="PANTHER" id="PTHR12110:SF21">
    <property type="entry name" value="XYLOSE ISOMERASE-LIKE TIM BARREL DOMAIN-CONTAINING PROTEIN"/>
    <property type="match status" value="1"/>
</dbReference>
<dbReference type="eggNOG" id="arCOG01895">
    <property type="taxonomic scope" value="Archaea"/>
</dbReference>
<dbReference type="Gene3D" id="3.20.20.150">
    <property type="entry name" value="Divalent-metal-dependent TIM barrel enzymes"/>
    <property type="match status" value="1"/>
</dbReference>
<evidence type="ECO:0000259" key="1">
    <source>
        <dbReference type="Pfam" id="PF01261"/>
    </source>
</evidence>
<feature type="domain" description="Xylose isomerase-like TIM barrel" evidence="1">
    <location>
        <begin position="26"/>
        <end position="218"/>
    </location>
</feature>
<dbReference type="EMBL" id="CP002551">
    <property type="protein sequence ID" value="ADZ08311.1"/>
    <property type="molecule type" value="Genomic_DNA"/>
</dbReference>
<dbReference type="GeneID" id="10276481"/>
<sequence length="253" mass="28865">MKLGFSTLALFMNSLEDFLETASIDGFQMIEILCEGPYWPRNVLAFNSNFEIFDSYDIDVYLHSPTIDLNPGSLNPGIREETLKQLKETVNFGVKINCKAITTHPGLIHRLEERVRNFGMEHAINVLTEANNYSEEMGIKFSIENMPNKYAYFCNSADEHKFFVEKCGSYATVDTGHANTSKDVKSFFKLKNIVYYHLNDNDGEKDQHLTLGEGTLDLNLLNGVKNGIIELNNYQNVLKSRDLIRAGWPHDHK</sequence>
<gene>
    <name evidence="2" type="ordered locus">Metbo_0058</name>
</gene>
<reference evidence="2 3" key="2">
    <citation type="journal article" date="2014" name="Int. J. Syst. Evol. Microbiol.">
        <title>Methanobacterium paludis sp. nov. and a novel strain of Methanobacterium lacus isolated from northern peatlands.</title>
        <authorList>
            <person name="Cadillo-Quiroz H."/>
            <person name="Brauer S.L."/>
            <person name="Goodson N."/>
            <person name="Yavitt J.B."/>
            <person name="Zinder S.H."/>
        </authorList>
    </citation>
    <scope>NUCLEOTIDE SEQUENCE [LARGE SCALE GENOMIC DNA]</scope>
    <source>
        <strain evidence="2 3">AL-21</strain>
    </source>
</reference>
<keyword evidence="2" id="KW-0413">Isomerase</keyword>
<dbReference type="Pfam" id="PF01261">
    <property type="entry name" value="AP_endonuc_2"/>
    <property type="match status" value="1"/>
</dbReference>
<name>F0T6S8_METLA</name>
<proteinExistence type="predicted"/>
<dbReference type="PANTHER" id="PTHR12110">
    <property type="entry name" value="HYDROXYPYRUVATE ISOMERASE"/>
    <property type="match status" value="1"/>
</dbReference>
<dbReference type="HOGENOM" id="CLU_050006_7_2_2"/>
<dbReference type="InterPro" id="IPR036237">
    <property type="entry name" value="Xyl_isomerase-like_sf"/>
</dbReference>
<dbReference type="KEGG" id="mel:Metbo_0058"/>
<keyword evidence="3" id="KW-1185">Reference proteome</keyword>
<dbReference type="STRING" id="877455.Metbo_0058"/>
<dbReference type="AlphaFoldDB" id="F0T6S8"/>
<dbReference type="Proteomes" id="UP000007490">
    <property type="component" value="Chromosome"/>
</dbReference>
<dbReference type="RefSeq" id="WP_013643662.1">
    <property type="nucleotide sequence ID" value="NC_015216.1"/>
</dbReference>